<dbReference type="Gene3D" id="3.10.105.10">
    <property type="entry name" value="Dipeptide-binding Protein, Domain 3"/>
    <property type="match status" value="1"/>
</dbReference>
<name>X1JGT9_9ZZZZ</name>
<dbReference type="InterPro" id="IPR000914">
    <property type="entry name" value="SBP_5_dom"/>
</dbReference>
<dbReference type="GO" id="GO:0015833">
    <property type="term" value="P:peptide transport"/>
    <property type="evidence" value="ECO:0007669"/>
    <property type="project" value="TreeGrafter"/>
</dbReference>
<gene>
    <name evidence="6" type="ORF">S06H3_03625</name>
</gene>
<dbReference type="Gene3D" id="3.40.190.10">
    <property type="entry name" value="Periplasmic binding protein-like II"/>
    <property type="match status" value="1"/>
</dbReference>
<dbReference type="SUPFAM" id="SSF53850">
    <property type="entry name" value="Periplasmic binding protein-like II"/>
    <property type="match status" value="1"/>
</dbReference>
<keyword evidence="4" id="KW-0732">Signal</keyword>
<dbReference type="GO" id="GO:1904680">
    <property type="term" value="F:peptide transmembrane transporter activity"/>
    <property type="evidence" value="ECO:0007669"/>
    <property type="project" value="TreeGrafter"/>
</dbReference>
<evidence type="ECO:0000256" key="3">
    <source>
        <dbReference type="ARBA" id="ARBA00022448"/>
    </source>
</evidence>
<protein>
    <recommendedName>
        <fullName evidence="5">Solute-binding protein family 5 domain-containing protein</fullName>
    </recommendedName>
</protein>
<comment type="similarity">
    <text evidence="2">Belongs to the bacterial solute-binding protein 5 family.</text>
</comment>
<dbReference type="AlphaFoldDB" id="X1JGT9"/>
<keyword evidence="3" id="KW-0813">Transport</keyword>
<evidence type="ECO:0000259" key="5">
    <source>
        <dbReference type="Pfam" id="PF00496"/>
    </source>
</evidence>
<accession>X1JGT9</accession>
<organism evidence="6">
    <name type="scientific">marine sediment metagenome</name>
    <dbReference type="NCBI Taxonomy" id="412755"/>
    <lineage>
        <taxon>unclassified sequences</taxon>
        <taxon>metagenomes</taxon>
        <taxon>ecological metagenomes</taxon>
    </lineage>
</organism>
<reference evidence="6" key="1">
    <citation type="journal article" date="2014" name="Front. Microbiol.">
        <title>High frequency of phylogenetically diverse reductive dehalogenase-homologous genes in deep subseafloor sedimentary metagenomes.</title>
        <authorList>
            <person name="Kawai M."/>
            <person name="Futagami T."/>
            <person name="Toyoda A."/>
            <person name="Takaki Y."/>
            <person name="Nishi S."/>
            <person name="Hori S."/>
            <person name="Arai W."/>
            <person name="Tsubouchi T."/>
            <person name="Morono Y."/>
            <person name="Uchiyama I."/>
            <person name="Ito T."/>
            <person name="Fujiyama A."/>
            <person name="Inagaki F."/>
            <person name="Takami H."/>
        </authorList>
    </citation>
    <scope>NUCLEOTIDE SEQUENCE</scope>
    <source>
        <strain evidence="6">Expedition CK06-06</strain>
    </source>
</reference>
<proteinExistence type="inferred from homology"/>
<feature type="domain" description="Solute-binding protein family 5" evidence="5">
    <location>
        <begin position="4"/>
        <end position="328"/>
    </location>
</feature>
<evidence type="ECO:0000313" key="6">
    <source>
        <dbReference type="EMBL" id="GAH93227.1"/>
    </source>
</evidence>
<dbReference type="PANTHER" id="PTHR30290:SF10">
    <property type="entry name" value="PERIPLASMIC OLIGOPEPTIDE-BINDING PROTEIN-RELATED"/>
    <property type="match status" value="1"/>
</dbReference>
<sequence>ACDPDTRSLTADTYLGDIVGVREVLAGKTKEISGVRVIGDYTLEVTIDAPKSYFLSKLTYPTAFVVDKANVESGGEWWRQPNGTGPFKLRQWDENSLLVLEKNDLYYGKLAKVNFVAFYLWGGVPMNMYETGKIDVTGIYIDYIDKVTDKAGPFYEELQVVPELSFYYIGFNFSQPPFDDINIRRAFSQAIDKDKLVSLVFRGMVQPADGILPPGMPGFNEDLAGLNYDVTEARELIQASKYGDVSNLPPITITTMGWGGLISQGLEAIISEWRNNLGVEVKVRQLEPERFLYHLRQEKDEMFYIGWVADYPHPQNFLDILFQSGADNNYGEYSHPEIDALLEMAGVEPDYDSSLALYQQAEQKLVEDAACLPLWFGKNHILVKPYVKGYNLSPQGLVMLNSVSIERD</sequence>
<comment type="caution">
    <text evidence="6">The sequence shown here is derived from an EMBL/GenBank/DDBJ whole genome shotgun (WGS) entry which is preliminary data.</text>
</comment>
<dbReference type="Gene3D" id="3.90.76.10">
    <property type="entry name" value="Dipeptide-binding Protein, Domain 1"/>
    <property type="match status" value="1"/>
</dbReference>
<evidence type="ECO:0000256" key="4">
    <source>
        <dbReference type="ARBA" id="ARBA00022729"/>
    </source>
</evidence>
<dbReference type="GO" id="GO:0030313">
    <property type="term" value="C:cell envelope"/>
    <property type="evidence" value="ECO:0007669"/>
    <property type="project" value="UniProtKB-SubCell"/>
</dbReference>
<dbReference type="PANTHER" id="PTHR30290">
    <property type="entry name" value="PERIPLASMIC BINDING COMPONENT OF ABC TRANSPORTER"/>
    <property type="match status" value="1"/>
</dbReference>
<dbReference type="Pfam" id="PF00496">
    <property type="entry name" value="SBP_bac_5"/>
    <property type="match status" value="1"/>
</dbReference>
<evidence type="ECO:0000256" key="2">
    <source>
        <dbReference type="ARBA" id="ARBA00005695"/>
    </source>
</evidence>
<feature type="non-terminal residue" evidence="6">
    <location>
        <position position="1"/>
    </location>
</feature>
<dbReference type="CDD" id="cd08504">
    <property type="entry name" value="PBP2_OppA"/>
    <property type="match status" value="1"/>
</dbReference>
<dbReference type="EMBL" id="BARV01001200">
    <property type="protein sequence ID" value="GAH93227.1"/>
    <property type="molecule type" value="Genomic_DNA"/>
</dbReference>
<evidence type="ECO:0000256" key="1">
    <source>
        <dbReference type="ARBA" id="ARBA00004196"/>
    </source>
</evidence>
<dbReference type="InterPro" id="IPR039424">
    <property type="entry name" value="SBP_5"/>
</dbReference>
<comment type="subcellular location">
    <subcellularLocation>
        <location evidence="1">Cell envelope</location>
    </subcellularLocation>
</comment>